<evidence type="ECO:0000313" key="2">
    <source>
        <dbReference type="EMBL" id="KKL19524.1"/>
    </source>
</evidence>
<dbReference type="InterPro" id="IPR045889">
    <property type="entry name" value="MES/HNL"/>
</dbReference>
<evidence type="ECO:0000259" key="1">
    <source>
        <dbReference type="Pfam" id="PF12697"/>
    </source>
</evidence>
<feature type="domain" description="AB hydrolase-1" evidence="1">
    <location>
        <begin position="5"/>
        <end position="232"/>
    </location>
</feature>
<dbReference type="GO" id="GO:0080030">
    <property type="term" value="F:methyl indole-3-acetate esterase activity"/>
    <property type="evidence" value="ECO:0007669"/>
    <property type="project" value="TreeGrafter"/>
</dbReference>
<dbReference type="PANTHER" id="PTHR10992">
    <property type="entry name" value="METHYLESTERASE FAMILY MEMBER"/>
    <property type="match status" value="1"/>
</dbReference>
<sequence>MSTYVLIHGAWHGGWCWDKVVPLLETAGHVVEAPDLPGHGRDRTPIQEVSLQAYADRVCSVLDAQPDEVILVGHSMGGIAITQAAEYRPGKIQTLVYLTAFLLRNGESLLQAAEGDTEALVLPNLIFAEDESYTTVKDEAIKEAFYGDCSDEDVARAKSLLVPQAVAPLATPPSTTEESFGRIPRVYVECLRDRALSPSTQKRMYTALACRKVISMDTSHSPFLSAPEELVAHLTALERLGQR</sequence>
<dbReference type="AlphaFoldDB" id="A0A0F9BC81"/>
<dbReference type="EMBL" id="LAZR01038456">
    <property type="protein sequence ID" value="KKL19524.1"/>
    <property type="molecule type" value="Genomic_DNA"/>
</dbReference>
<proteinExistence type="predicted"/>
<dbReference type="InterPro" id="IPR000073">
    <property type="entry name" value="AB_hydrolase_1"/>
</dbReference>
<dbReference type="Pfam" id="PF12697">
    <property type="entry name" value="Abhydrolase_6"/>
    <property type="match status" value="1"/>
</dbReference>
<dbReference type="Gene3D" id="3.40.50.1820">
    <property type="entry name" value="alpha/beta hydrolase"/>
    <property type="match status" value="1"/>
</dbReference>
<gene>
    <name evidence="2" type="ORF">LCGC14_2464610</name>
</gene>
<dbReference type="PANTHER" id="PTHR10992:SF1086">
    <property type="entry name" value="AB HYDROLASE-1 DOMAIN-CONTAINING PROTEIN"/>
    <property type="match status" value="1"/>
</dbReference>
<comment type="caution">
    <text evidence="2">The sequence shown here is derived from an EMBL/GenBank/DDBJ whole genome shotgun (WGS) entry which is preliminary data.</text>
</comment>
<name>A0A0F9BC81_9ZZZZ</name>
<protein>
    <recommendedName>
        <fullName evidence="1">AB hydrolase-1 domain-containing protein</fullName>
    </recommendedName>
</protein>
<reference evidence="2" key="1">
    <citation type="journal article" date="2015" name="Nature">
        <title>Complex archaea that bridge the gap between prokaryotes and eukaryotes.</title>
        <authorList>
            <person name="Spang A."/>
            <person name="Saw J.H."/>
            <person name="Jorgensen S.L."/>
            <person name="Zaremba-Niedzwiedzka K."/>
            <person name="Martijn J."/>
            <person name="Lind A.E."/>
            <person name="van Eijk R."/>
            <person name="Schleper C."/>
            <person name="Guy L."/>
            <person name="Ettema T.J."/>
        </authorList>
    </citation>
    <scope>NUCLEOTIDE SEQUENCE</scope>
</reference>
<dbReference type="GO" id="GO:0080032">
    <property type="term" value="F:methyl jasmonate esterase activity"/>
    <property type="evidence" value="ECO:0007669"/>
    <property type="project" value="TreeGrafter"/>
</dbReference>
<organism evidence="2">
    <name type="scientific">marine sediment metagenome</name>
    <dbReference type="NCBI Taxonomy" id="412755"/>
    <lineage>
        <taxon>unclassified sequences</taxon>
        <taxon>metagenomes</taxon>
        <taxon>ecological metagenomes</taxon>
    </lineage>
</organism>
<dbReference type="InterPro" id="IPR029058">
    <property type="entry name" value="AB_hydrolase_fold"/>
</dbReference>
<accession>A0A0F9BC81</accession>
<dbReference type="SUPFAM" id="SSF53474">
    <property type="entry name" value="alpha/beta-Hydrolases"/>
    <property type="match status" value="1"/>
</dbReference>